<evidence type="ECO:0000313" key="1">
    <source>
        <dbReference type="EMBL" id="MFD1888922.1"/>
    </source>
</evidence>
<gene>
    <name evidence="1" type="ORF">ACFSCS_01820</name>
</gene>
<comment type="caution">
    <text evidence="1">The sequence shown here is derived from an EMBL/GenBank/DDBJ whole genome shotgun (WGS) entry which is preliminary data.</text>
</comment>
<name>A0ABW4RRI0_9ACTN</name>
<evidence type="ECO:0000313" key="2">
    <source>
        <dbReference type="Proteomes" id="UP001597326"/>
    </source>
</evidence>
<sequence>MGVVGAALLVERAIEAVGHAPLLRLPSVLSSRLHSWELAGRS</sequence>
<dbReference type="RefSeq" id="WP_343875075.1">
    <property type="nucleotide sequence ID" value="NZ_BAAAIX010000028.1"/>
</dbReference>
<dbReference type="Proteomes" id="UP001597326">
    <property type="component" value="Unassembled WGS sequence"/>
</dbReference>
<accession>A0ABW4RRI0</accession>
<organism evidence="1 2">
    <name type="scientific">Luteococcus peritonei</name>
    <dbReference type="NCBI Taxonomy" id="88874"/>
    <lineage>
        <taxon>Bacteria</taxon>
        <taxon>Bacillati</taxon>
        <taxon>Actinomycetota</taxon>
        <taxon>Actinomycetes</taxon>
        <taxon>Propionibacteriales</taxon>
        <taxon>Propionibacteriaceae</taxon>
        <taxon>Luteococcus</taxon>
    </lineage>
</organism>
<dbReference type="EMBL" id="JBHUFZ010000005">
    <property type="protein sequence ID" value="MFD1888922.1"/>
    <property type="molecule type" value="Genomic_DNA"/>
</dbReference>
<reference evidence="2" key="1">
    <citation type="journal article" date="2019" name="Int. J. Syst. Evol. Microbiol.">
        <title>The Global Catalogue of Microorganisms (GCM) 10K type strain sequencing project: providing services to taxonomists for standard genome sequencing and annotation.</title>
        <authorList>
            <consortium name="The Broad Institute Genomics Platform"/>
            <consortium name="The Broad Institute Genome Sequencing Center for Infectious Disease"/>
            <person name="Wu L."/>
            <person name="Ma J."/>
        </authorList>
    </citation>
    <scope>NUCLEOTIDE SEQUENCE [LARGE SCALE GENOMIC DNA]</scope>
    <source>
        <strain evidence="2">CAIM 431</strain>
    </source>
</reference>
<keyword evidence="2" id="KW-1185">Reference proteome</keyword>
<proteinExistence type="predicted"/>
<protein>
    <submittedName>
        <fullName evidence="1">Uncharacterized protein</fullName>
    </submittedName>
</protein>